<dbReference type="Pfam" id="PF18911">
    <property type="entry name" value="PKD_4"/>
    <property type="match status" value="1"/>
</dbReference>
<dbReference type="SMART" id="SM00089">
    <property type="entry name" value="PKD"/>
    <property type="match status" value="1"/>
</dbReference>
<dbReference type="InterPro" id="IPR000601">
    <property type="entry name" value="PKD_dom"/>
</dbReference>
<sequence>MKTIILAFCIALTLVTPTQAQMYFTQNGAGTMDGSSWTNAKPGTQLAPMMRFFLSSWQLWVAAGTYKVNTNVRDSSFFINSQIKVYGGFAGTETSISQRNIAANPTILSGNIGSLTDSTDNCYHVVQFMNADSTTILDGFIIEGGYADNLANWNNLGGGIRNWATSQPTVKSSPQISNCIIRNNYADMGGGGMVDFATYGHANSHVTNTLFEGNIAGTSLSGGNASGGGGFLALSYLVKGANTAYFDSCIFRNNLAQSGGGGAISLAANVDNNGTLTVKNCTFDHNKGNTGAVSLSSLYDLYDPNTHTAILKQSFENCRFTQNIVSSQGGGVITTLYFKPAQSTMSLVNCTIDSNTGGFAPIYENNNAVHSKNLFDRVTIHHNEGFYSGGLAIWSRSGSIDTTTINNCLLYNSGKGILVDVEALEGSDIYTFMNNTTLYDDSARQWPYNYGLFNNVAGNSSGSGPAHAIATINNSIIWYNRGNLNPAFNICKSLAITKNGSFVTANIYTKNSLINLDQNVWPVPYPNGQLDYGTNMGGNVSGYPRFLDTATGNLRLGCSSPGLNSGSNALIPSDMLTDIEGNNRILHNTVDMGCYETDTLPTPLANTIITVDTANSSITCTAGYNMQPDSVVWHFGDGQNSNAMNPTHTYAAPGTYNVCLKIFTACGIDEKCDSVKIPDTTSATPPTPPSNTGINNNSLLNNISIYPNPAHEQLFISGLKESVKVCITSLTGQLLQTSTLSAGNNQLNISSLPAGVYLLQLKTDTGERKTVKIVVNRDE</sequence>
<dbReference type="InterPro" id="IPR006626">
    <property type="entry name" value="PbH1"/>
</dbReference>
<dbReference type="InterPro" id="IPR026444">
    <property type="entry name" value="Secre_tail"/>
</dbReference>
<dbReference type="InterPro" id="IPR022409">
    <property type="entry name" value="PKD/Chitinase_dom"/>
</dbReference>
<dbReference type="OrthoDB" id="1491394at2"/>
<dbReference type="RefSeq" id="WP_110997339.1">
    <property type="nucleotide sequence ID" value="NZ_QKTW01000003.1"/>
</dbReference>
<name>A0A2W2BE05_9BACT</name>
<reference evidence="3 4" key="1">
    <citation type="submission" date="2018-06" db="EMBL/GenBank/DDBJ databases">
        <title>Mucibacter soli gen. nov., sp. nov., a new member of the family Chitinophagaceae producing mucin.</title>
        <authorList>
            <person name="Kim M.-K."/>
            <person name="Park S."/>
            <person name="Kim T.-S."/>
            <person name="Joung Y."/>
            <person name="Han J.-H."/>
            <person name="Kim S.B."/>
        </authorList>
    </citation>
    <scope>NUCLEOTIDE SEQUENCE [LARGE SCALE GENOMIC DNA]</scope>
    <source>
        <strain evidence="3 4">R1-15</strain>
    </source>
</reference>
<dbReference type="EMBL" id="QKTW01000003">
    <property type="protein sequence ID" value="PZF74499.1"/>
    <property type="molecule type" value="Genomic_DNA"/>
</dbReference>
<dbReference type="CDD" id="cd00146">
    <property type="entry name" value="PKD"/>
    <property type="match status" value="1"/>
</dbReference>
<feature type="signal peptide" evidence="1">
    <location>
        <begin position="1"/>
        <end position="20"/>
    </location>
</feature>
<dbReference type="SUPFAM" id="SSF49299">
    <property type="entry name" value="PKD domain"/>
    <property type="match status" value="1"/>
</dbReference>
<evidence type="ECO:0000256" key="1">
    <source>
        <dbReference type="SAM" id="SignalP"/>
    </source>
</evidence>
<dbReference type="Proteomes" id="UP000248745">
    <property type="component" value="Unassembled WGS sequence"/>
</dbReference>
<dbReference type="InterPro" id="IPR013783">
    <property type="entry name" value="Ig-like_fold"/>
</dbReference>
<protein>
    <recommendedName>
        <fullName evidence="2">PKD domain-containing protein</fullName>
    </recommendedName>
</protein>
<dbReference type="NCBIfam" id="TIGR04183">
    <property type="entry name" value="Por_Secre_tail"/>
    <property type="match status" value="1"/>
</dbReference>
<proteinExistence type="predicted"/>
<dbReference type="SMART" id="SM00710">
    <property type="entry name" value="PbH1"/>
    <property type="match status" value="6"/>
</dbReference>
<dbReference type="Pfam" id="PF18962">
    <property type="entry name" value="Por_Secre_tail"/>
    <property type="match status" value="1"/>
</dbReference>
<gene>
    <name evidence="3" type="ORF">DN068_02675</name>
</gene>
<comment type="caution">
    <text evidence="3">The sequence shown here is derived from an EMBL/GenBank/DDBJ whole genome shotgun (WGS) entry which is preliminary data.</text>
</comment>
<dbReference type="Gene3D" id="2.60.40.10">
    <property type="entry name" value="Immunoglobulins"/>
    <property type="match status" value="1"/>
</dbReference>
<feature type="domain" description="PKD" evidence="2">
    <location>
        <begin position="628"/>
        <end position="667"/>
    </location>
</feature>
<accession>A0A2W2BE05</accession>
<evidence type="ECO:0000313" key="4">
    <source>
        <dbReference type="Proteomes" id="UP000248745"/>
    </source>
</evidence>
<keyword evidence="1" id="KW-0732">Signal</keyword>
<dbReference type="InterPro" id="IPR035986">
    <property type="entry name" value="PKD_dom_sf"/>
</dbReference>
<organism evidence="3 4">
    <name type="scientific">Taibaiella soli</name>
    <dbReference type="NCBI Taxonomy" id="1649169"/>
    <lineage>
        <taxon>Bacteria</taxon>
        <taxon>Pseudomonadati</taxon>
        <taxon>Bacteroidota</taxon>
        <taxon>Chitinophagia</taxon>
        <taxon>Chitinophagales</taxon>
        <taxon>Chitinophagaceae</taxon>
        <taxon>Taibaiella</taxon>
    </lineage>
</organism>
<dbReference type="AlphaFoldDB" id="A0A2W2BE05"/>
<dbReference type="SUPFAM" id="SSF51126">
    <property type="entry name" value="Pectin lyase-like"/>
    <property type="match status" value="2"/>
</dbReference>
<evidence type="ECO:0000259" key="2">
    <source>
        <dbReference type="PROSITE" id="PS50093"/>
    </source>
</evidence>
<keyword evidence="4" id="KW-1185">Reference proteome</keyword>
<dbReference type="InterPro" id="IPR011050">
    <property type="entry name" value="Pectin_lyase_fold/virulence"/>
</dbReference>
<evidence type="ECO:0000313" key="3">
    <source>
        <dbReference type="EMBL" id="PZF74499.1"/>
    </source>
</evidence>
<feature type="chain" id="PRO_5015851564" description="PKD domain-containing protein" evidence="1">
    <location>
        <begin position="21"/>
        <end position="779"/>
    </location>
</feature>
<dbReference type="PROSITE" id="PS50093">
    <property type="entry name" value="PKD"/>
    <property type="match status" value="1"/>
</dbReference>